<keyword evidence="2" id="KW-1003">Cell membrane</keyword>
<feature type="transmembrane region" description="Helical" evidence="8">
    <location>
        <begin position="211"/>
        <end position="231"/>
    </location>
</feature>
<dbReference type="Proteomes" id="UP000178999">
    <property type="component" value="Unassembled WGS sequence"/>
</dbReference>
<feature type="transmembrane region" description="Helical" evidence="8">
    <location>
        <begin position="119"/>
        <end position="136"/>
    </location>
</feature>
<feature type="transmembrane region" description="Helical" evidence="8">
    <location>
        <begin position="86"/>
        <end position="107"/>
    </location>
</feature>
<organism evidence="9 10">
    <name type="scientific">Candidatus Woesebacteria bacterium RIFOXYB1_FULL_38_16</name>
    <dbReference type="NCBI Taxonomy" id="1802538"/>
    <lineage>
        <taxon>Bacteria</taxon>
        <taxon>Candidatus Woeseibacteriota</taxon>
    </lineage>
</organism>
<keyword evidence="6 8" id="KW-1133">Transmembrane helix</keyword>
<feature type="transmembrane region" description="Helical" evidence="8">
    <location>
        <begin position="165"/>
        <end position="182"/>
    </location>
</feature>
<feature type="transmembrane region" description="Helical" evidence="8">
    <location>
        <begin position="335"/>
        <end position="352"/>
    </location>
</feature>
<keyword evidence="7 8" id="KW-0472">Membrane</keyword>
<comment type="caution">
    <text evidence="9">The sequence shown here is derived from an EMBL/GenBank/DDBJ whole genome shotgun (WGS) entry which is preliminary data.</text>
</comment>
<reference evidence="9 10" key="1">
    <citation type="journal article" date="2016" name="Nat. Commun.">
        <title>Thousands of microbial genomes shed light on interconnected biogeochemical processes in an aquifer system.</title>
        <authorList>
            <person name="Anantharaman K."/>
            <person name="Brown C.T."/>
            <person name="Hug L.A."/>
            <person name="Sharon I."/>
            <person name="Castelle C.J."/>
            <person name="Probst A.J."/>
            <person name="Thomas B.C."/>
            <person name="Singh A."/>
            <person name="Wilkins M.J."/>
            <person name="Karaoz U."/>
            <person name="Brodie E.L."/>
            <person name="Williams K.H."/>
            <person name="Hubbard S.S."/>
            <person name="Banfield J.F."/>
        </authorList>
    </citation>
    <scope>NUCLEOTIDE SEQUENCE [LARGE SCALE GENOMIC DNA]</scope>
</reference>
<dbReference type="PANTHER" id="PTHR33908:SF11">
    <property type="entry name" value="MEMBRANE PROTEIN"/>
    <property type="match status" value="1"/>
</dbReference>
<dbReference type="STRING" id="1802538.A2382_00550"/>
<evidence type="ECO:0000256" key="7">
    <source>
        <dbReference type="ARBA" id="ARBA00023136"/>
    </source>
</evidence>
<dbReference type="GO" id="GO:0016763">
    <property type="term" value="F:pentosyltransferase activity"/>
    <property type="evidence" value="ECO:0007669"/>
    <property type="project" value="TreeGrafter"/>
</dbReference>
<protein>
    <submittedName>
        <fullName evidence="9">Uncharacterized protein</fullName>
    </submittedName>
</protein>
<evidence type="ECO:0000256" key="3">
    <source>
        <dbReference type="ARBA" id="ARBA00022676"/>
    </source>
</evidence>
<comment type="subcellular location">
    <subcellularLocation>
        <location evidence="1">Cell membrane</location>
        <topology evidence="1">Multi-pass membrane protein</topology>
    </subcellularLocation>
</comment>
<feature type="transmembrane region" description="Helical" evidence="8">
    <location>
        <begin position="358"/>
        <end position="376"/>
    </location>
</feature>
<evidence type="ECO:0000313" key="9">
    <source>
        <dbReference type="EMBL" id="OGM79260.1"/>
    </source>
</evidence>
<dbReference type="AlphaFoldDB" id="A0A1F8CSI9"/>
<dbReference type="PANTHER" id="PTHR33908">
    <property type="entry name" value="MANNOSYLTRANSFERASE YKCB-RELATED"/>
    <property type="match status" value="1"/>
</dbReference>
<feature type="transmembrane region" description="Helical" evidence="8">
    <location>
        <begin position="388"/>
        <end position="405"/>
    </location>
</feature>
<feature type="transmembrane region" description="Helical" evidence="8">
    <location>
        <begin position="142"/>
        <end position="160"/>
    </location>
</feature>
<evidence type="ECO:0000256" key="1">
    <source>
        <dbReference type="ARBA" id="ARBA00004651"/>
    </source>
</evidence>
<sequence>MRKYFLLFVIVVIGLSLRFYRLSDNPPSLNWDEVSHGYNAYSILHTGKDEWGVSWPLIFRAYGDYKLPAYIYLTSISEWFLGLNALAVRFVSAIGGTISIIFGYLLVKELFLGKKEREEYAIWAALLIAIEPWSMFLSRGAFEANLAMSFFLMGAYFLLLGVRKYYALLLGGFFWGLTLWTYNSYRVFTPLMFVSFMIMFWHELKKIGVARIIFFVFTFLVFLIPMLWQMFGAEGVARYGLVKIIDEGAIGKIIDLRNASKFDPVLTRLLYNRPVYFFIQFIKNYWSHFSPDFLALKGGSHYQFSVPRMGLLYLVDIPFLIYGFWWLVKRIDRRVLFLFAWVFIAPIPSSLTREAPHVLRSITFLPIPMILTAVGVTNVKFRKATKGMTYFFFIFSLLVLFFAYMREYFVDYRIKYANSWQYGYKEVVELVMNQYADFDQILITKRYGEPHEFILFHSGWNPDSFQTDPNLIRFYQSNWYWVDKFDRFYFVNDWLVQDGMMKKIFRLESGDSVDCINKKCLLVTGGGVLPGSWRKFETIKSLDGMVMFEIYEN</sequence>
<evidence type="ECO:0000256" key="8">
    <source>
        <dbReference type="SAM" id="Phobius"/>
    </source>
</evidence>
<keyword evidence="4" id="KW-0808">Transferase</keyword>
<gene>
    <name evidence="9" type="ORF">A2382_00550</name>
</gene>
<feature type="transmembrane region" description="Helical" evidence="8">
    <location>
        <begin position="310"/>
        <end position="328"/>
    </location>
</feature>
<evidence type="ECO:0000256" key="2">
    <source>
        <dbReference type="ARBA" id="ARBA00022475"/>
    </source>
</evidence>
<keyword evidence="5 8" id="KW-0812">Transmembrane</keyword>
<dbReference type="GO" id="GO:0005886">
    <property type="term" value="C:plasma membrane"/>
    <property type="evidence" value="ECO:0007669"/>
    <property type="project" value="UniProtKB-SubCell"/>
</dbReference>
<dbReference type="InterPro" id="IPR050297">
    <property type="entry name" value="LipidA_mod_glycosyltrf_83"/>
</dbReference>
<evidence type="ECO:0000256" key="6">
    <source>
        <dbReference type="ARBA" id="ARBA00022989"/>
    </source>
</evidence>
<proteinExistence type="predicted"/>
<feature type="transmembrane region" description="Helical" evidence="8">
    <location>
        <begin position="188"/>
        <end position="204"/>
    </location>
</feature>
<keyword evidence="3" id="KW-0328">Glycosyltransferase</keyword>
<dbReference type="EMBL" id="MGHY01000018">
    <property type="protein sequence ID" value="OGM79260.1"/>
    <property type="molecule type" value="Genomic_DNA"/>
</dbReference>
<evidence type="ECO:0000313" key="10">
    <source>
        <dbReference type="Proteomes" id="UP000178999"/>
    </source>
</evidence>
<evidence type="ECO:0000256" key="4">
    <source>
        <dbReference type="ARBA" id="ARBA00022679"/>
    </source>
</evidence>
<name>A0A1F8CSI9_9BACT</name>
<accession>A0A1F8CSI9</accession>
<dbReference type="GO" id="GO:0009103">
    <property type="term" value="P:lipopolysaccharide biosynthetic process"/>
    <property type="evidence" value="ECO:0007669"/>
    <property type="project" value="UniProtKB-ARBA"/>
</dbReference>
<evidence type="ECO:0000256" key="5">
    <source>
        <dbReference type="ARBA" id="ARBA00022692"/>
    </source>
</evidence>